<dbReference type="Proteomes" id="UP001163603">
    <property type="component" value="Chromosome 12"/>
</dbReference>
<comment type="caution">
    <text evidence="1">The sequence shown here is derived from an EMBL/GenBank/DDBJ whole genome shotgun (WGS) entry which is preliminary data.</text>
</comment>
<keyword evidence="2" id="KW-1185">Reference proteome</keyword>
<proteinExistence type="predicted"/>
<reference evidence="2" key="1">
    <citation type="journal article" date="2023" name="G3 (Bethesda)">
        <title>Genome assembly and association tests identify interacting loci associated with vigor, precocity, and sex in interspecific pistachio rootstocks.</title>
        <authorList>
            <person name="Palmer W."/>
            <person name="Jacygrad E."/>
            <person name="Sagayaradj S."/>
            <person name="Cavanaugh K."/>
            <person name="Han R."/>
            <person name="Bertier L."/>
            <person name="Beede B."/>
            <person name="Kafkas S."/>
            <person name="Golino D."/>
            <person name="Preece J."/>
            <person name="Michelmore R."/>
        </authorList>
    </citation>
    <scope>NUCLEOTIDE SEQUENCE [LARGE SCALE GENOMIC DNA]</scope>
</reference>
<name>A0ACC0XIZ3_9ROSI</name>
<sequence>MPQTHSQVWLRLYGVSVEYWHPRLLMEMARGVGTPLQLDRMTKEGRYGFYARILVDVDLSKSLPSSIMVERDGYGFPVEVFRPVSKIHDPVKDGSKDPLIAPVLDSTFIRQLSLYLIQLLFQILLRRLLMIANPSTASADNTSLAVDIDPVTGNHDVSIDNLNSKPANADFVTSFPVDALAVTVVTRNIDASVADADLGKNPANEDVESSVSIPPGFANGFPKTNSRSPLKGHSWADVSDSTDDDNPLTPRTSQVQDVFLHEVDSVLKATGLSSKQDDFQEVLSKSQKKRKNKVQKSYRTEPYLTRGRGDFNAVLGAHEKSGPPMRLACKEFKRMSDSCDLIYLDTTGSPLYMTLPRLVSDRNPLIFTASKLIPSGPRPFRFQSMWLLHESFMEVVSSCWKSTMVLGCPMFVIPYKLGALKDCLKCWNKSVFGDIHATVDEARSILSQVQLSNSQLGYTPERYEEEVMAKENLLNALQKQHIFWKEKSRISWWRQDPQVIADHIVSYYKTLYSSTDSCEAFAGMASIVPSLVTEDDNSFLTTIPLDDEIKNGVFSMDPASAPGPDGFSGAFYLLT</sequence>
<protein>
    <submittedName>
        <fullName evidence="1">Uncharacterized protein</fullName>
    </submittedName>
</protein>
<organism evidence="1 2">
    <name type="scientific">Pistacia integerrima</name>
    <dbReference type="NCBI Taxonomy" id="434235"/>
    <lineage>
        <taxon>Eukaryota</taxon>
        <taxon>Viridiplantae</taxon>
        <taxon>Streptophyta</taxon>
        <taxon>Embryophyta</taxon>
        <taxon>Tracheophyta</taxon>
        <taxon>Spermatophyta</taxon>
        <taxon>Magnoliopsida</taxon>
        <taxon>eudicotyledons</taxon>
        <taxon>Gunneridae</taxon>
        <taxon>Pentapetalae</taxon>
        <taxon>rosids</taxon>
        <taxon>malvids</taxon>
        <taxon>Sapindales</taxon>
        <taxon>Anacardiaceae</taxon>
        <taxon>Pistacia</taxon>
    </lineage>
</organism>
<evidence type="ECO:0000313" key="2">
    <source>
        <dbReference type="Proteomes" id="UP001163603"/>
    </source>
</evidence>
<evidence type="ECO:0000313" key="1">
    <source>
        <dbReference type="EMBL" id="KAJ0017396.1"/>
    </source>
</evidence>
<accession>A0ACC0XIZ3</accession>
<gene>
    <name evidence="1" type="ORF">Pint_11671</name>
</gene>
<dbReference type="EMBL" id="CM047747">
    <property type="protein sequence ID" value="KAJ0017396.1"/>
    <property type="molecule type" value="Genomic_DNA"/>
</dbReference>